<comment type="function">
    <text evidence="2">Accessory subunit of the mitochondrial membrane respiratory chain NADH dehydrogenase (Complex I), that is believed not to be involved in catalysis. Complex I functions in the transfer of electrons from NADH to the respiratory chain. The immediate electron acceptor for the enzyme is believed to be ubiquinone.</text>
</comment>
<protein>
    <recommendedName>
        <fullName evidence="2">NADH dehydrogenase [ubiquinone] 1 alpha subcomplex subunit 12</fullName>
    </recommendedName>
</protein>
<keyword evidence="2" id="KW-0999">Mitochondrion inner membrane</keyword>
<keyword evidence="2" id="KW-0679">Respiratory chain</keyword>
<comment type="similarity">
    <text evidence="1 2">Belongs to the complex I NDUFA12 subunit family.</text>
</comment>
<dbReference type="PANTHER" id="PTHR12910:SF2">
    <property type="entry name" value="NADH DEHYDROGENASE [UBIQUINONE] 1 ALPHA SUBCOMPLEX SUBUNIT 12"/>
    <property type="match status" value="1"/>
</dbReference>
<comment type="subunit">
    <text evidence="2">Complex I is composed of 45 different subunits.</text>
</comment>
<name>A0A818K638_9BILA</name>
<keyword evidence="2" id="KW-0472">Membrane</keyword>
<keyword evidence="2" id="KW-0813">Transport</keyword>
<evidence type="ECO:0000256" key="1">
    <source>
        <dbReference type="ARBA" id="ARBA00007355"/>
    </source>
</evidence>
<evidence type="ECO:0000313" key="5">
    <source>
        <dbReference type="Proteomes" id="UP000663868"/>
    </source>
</evidence>
<evidence type="ECO:0000256" key="2">
    <source>
        <dbReference type="RuleBase" id="RU363103"/>
    </source>
</evidence>
<gene>
    <name evidence="4" type="ORF">KXQ929_LOCUS2618</name>
</gene>
<accession>A0A818K638</accession>
<sequence>MSEGILAKVGQWFKIMRHYGGIKNTILSLYRYDDLKTGNFIGADKYGNRYYQNTRYFVGRSRWVQYADRVGLDYDASQVPPEWHRWLQYITDDPPTTTPLKKYPWMIDHIENRTGTSQIYVPYTTVPPKTQSWQPPTPSTTITQNISSTKSQLQ</sequence>
<dbReference type="Pfam" id="PF05071">
    <property type="entry name" value="NDUFA12"/>
    <property type="match status" value="1"/>
</dbReference>
<reference evidence="4" key="1">
    <citation type="submission" date="2021-02" db="EMBL/GenBank/DDBJ databases">
        <authorList>
            <person name="Nowell W R."/>
        </authorList>
    </citation>
    <scope>NUCLEOTIDE SEQUENCE</scope>
</reference>
<evidence type="ECO:0000313" key="4">
    <source>
        <dbReference type="EMBL" id="CAF3550321.1"/>
    </source>
</evidence>
<proteinExistence type="inferred from homology"/>
<keyword evidence="2" id="KW-0249">Electron transport</keyword>
<dbReference type="GO" id="GO:0005743">
    <property type="term" value="C:mitochondrial inner membrane"/>
    <property type="evidence" value="ECO:0007669"/>
    <property type="project" value="UniProtKB-SubCell"/>
</dbReference>
<feature type="region of interest" description="Disordered" evidence="3">
    <location>
        <begin position="127"/>
        <end position="154"/>
    </location>
</feature>
<comment type="caution">
    <text evidence="4">The sequence shown here is derived from an EMBL/GenBank/DDBJ whole genome shotgun (WGS) entry which is preliminary data.</text>
</comment>
<dbReference type="AlphaFoldDB" id="A0A818K638"/>
<dbReference type="InterPro" id="IPR007763">
    <property type="entry name" value="NDUFA12"/>
</dbReference>
<dbReference type="PANTHER" id="PTHR12910">
    <property type="entry name" value="NADH-UBIQUINONE OXIDOREDUCTASE SUBUNIT B17.2"/>
    <property type="match status" value="1"/>
</dbReference>
<dbReference type="GO" id="GO:0045271">
    <property type="term" value="C:respiratory chain complex I"/>
    <property type="evidence" value="ECO:0007669"/>
    <property type="project" value="InterPro"/>
</dbReference>
<comment type="subcellular location">
    <subcellularLocation>
        <location evidence="2">Mitochondrion inner membrane</location>
        <topology evidence="2">Peripheral membrane protein</topology>
        <orientation evidence="2">Matrix side</orientation>
    </subcellularLocation>
</comment>
<dbReference type="GO" id="GO:0006979">
    <property type="term" value="P:response to oxidative stress"/>
    <property type="evidence" value="ECO:0007669"/>
    <property type="project" value="TreeGrafter"/>
</dbReference>
<dbReference type="Proteomes" id="UP000663868">
    <property type="component" value="Unassembled WGS sequence"/>
</dbReference>
<dbReference type="EMBL" id="CAJOBB010000079">
    <property type="protein sequence ID" value="CAF3550321.1"/>
    <property type="molecule type" value="Genomic_DNA"/>
</dbReference>
<keyword evidence="2" id="KW-0496">Mitochondrion</keyword>
<organism evidence="4 5">
    <name type="scientific">Adineta steineri</name>
    <dbReference type="NCBI Taxonomy" id="433720"/>
    <lineage>
        <taxon>Eukaryota</taxon>
        <taxon>Metazoa</taxon>
        <taxon>Spiralia</taxon>
        <taxon>Gnathifera</taxon>
        <taxon>Rotifera</taxon>
        <taxon>Eurotatoria</taxon>
        <taxon>Bdelloidea</taxon>
        <taxon>Adinetida</taxon>
        <taxon>Adinetidae</taxon>
        <taxon>Adineta</taxon>
    </lineage>
</organism>
<evidence type="ECO:0000256" key="3">
    <source>
        <dbReference type="SAM" id="MobiDB-lite"/>
    </source>
</evidence>